<dbReference type="Gene3D" id="2.40.10.10">
    <property type="entry name" value="Trypsin-like serine proteases"/>
    <property type="match status" value="2"/>
</dbReference>
<comment type="similarity">
    <text evidence="1">Belongs to the peptidase S1C family.</text>
</comment>
<dbReference type="PANTHER" id="PTHR43343:SF3">
    <property type="entry name" value="PROTEASE DO-LIKE 8, CHLOROPLASTIC"/>
    <property type="match status" value="1"/>
</dbReference>
<dbReference type="InterPro" id="IPR051201">
    <property type="entry name" value="Chloro_Bact_Ser_Proteases"/>
</dbReference>
<protein>
    <recommendedName>
        <fullName evidence="6">Serine protease</fullName>
    </recommendedName>
</protein>
<dbReference type="AlphaFoldDB" id="A0A3B0V1D0"/>
<dbReference type="PRINTS" id="PR00834">
    <property type="entry name" value="PROTEASES2C"/>
</dbReference>
<accession>A0A3B0V1D0</accession>
<evidence type="ECO:0000313" key="5">
    <source>
        <dbReference type="EMBL" id="VAW32542.1"/>
    </source>
</evidence>
<dbReference type="InterPro" id="IPR009003">
    <property type="entry name" value="Peptidase_S1_PA"/>
</dbReference>
<dbReference type="PANTHER" id="PTHR43343">
    <property type="entry name" value="PEPTIDASE S12"/>
    <property type="match status" value="1"/>
</dbReference>
<dbReference type="GO" id="GO:0006508">
    <property type="term" value="P:proteolysis"/>
    <property type="evidence" value="ECO:0007669"/>
    <property type="project" value="UniProtKB-KW"/>
</dbReference>
<evidence type="ECO:0008006" key="6">
    <source>
        <dbReference type="Google" id="ProtNLM"/>
    </source>
</evidence>
<dbReference type="InterPro" id="IPR001940">
    <property type="entry name" value="Peptidase_S1C"/>
</dbReference>
<proteinExistence type="inferred from homology"/>
<reference evidence="5" key="1">
    <citation type="submission" date="2018-06" db="EMBL/GenBank/DDBJ databases">
        <authorList>
            <person name="Zhirakovskaya E."/>
        </authorList>
    </citation>
    <scope>NUCLEOTIDE SEQUENCE</scope>
</reference>
<sequence>MNRLQNALFKQLFLLFLLFSFTSLACQLGATLEATPTPRPSNNDEDDEGDTSVPAPTPESDNDNDIVTIEDLEAATVQIFAKQMTNGRLQTVWTGSGTLLSADGIILTNAHVAAPTSPGLATLYNDPELLFSDPPDQLVVALHQAADRPPIETYIAEVVASDGPLDLAVIQIVADLDGNEVNRGGLDLPFVEIGDSDSIGLGDEIRVLGYPGAGGDTITFTKGNVSGFESQDFVGDRAWIKTDTTVSPGNSGGLGVNERGQIIGVPSFVQEATGGAINRLRSVNYALPLLEAAQAGRDYDSPFVVSGTGQESFTHVTWADDFSEPDQCAIGERSSYPSNTTVAVAVFEYDGMSNGEQVLIAWWLEDELMLTTVSTWELGESGSCAAFYFHNYGDPISNGNYTVEIYVGGDLEIAGSAETAVGVASSSSSSGSSNTPPKGGVTLEGEILDADSGKPLNGAVIFILQPGTDLDAWLDDPTDTAVYTFAETNEKGQFTLPLPLERDVSYPGVAAQTGYRNNDGFLEFTAEDPDTIFLTLELNK</sequence>
<evidence type="ECO:0000256" key="1">
    <source>
        <dbReference type="ARBA" id="ARBA00010541"/>
    </source>
</evidence>
<gene>
    <name evidence="5" type="ORF">MNBD_CHLOROFLEXI01-1177</name>
</gene>
<feature type="region of interest" description="Disordered" evidence="4">
    <location>
        <begin position="33"/>
        <end position="64"/>
    </location>
</feature>
<dbReference type="SUPFAM" id="SSF50494">
    <property type="entry name" value="Trypsin-like serine proteases"/>
    <property type="match status" value="1"/>
</dbReference>
<dbReference type="EMBL" id="UOEU01000369">
    <property type="protein sequence ID" value="VAW32542.1"/>
    <property type="molecule type" value="Genomic_DNA"/>
</dbReference>
<keyword evidence="2" id="KW-0645">Protease</keyword>
<feature type="region of interest" description="Disordered" evidence="4">
    <location>
        <begin position="424"/>
        <end position="445"/>
    </location>
</feature>
<dbReference type="InterPro" id="IPR043504">
    <property type="entry name" value="Peptidase_S1_PA_chymotrypsin"/>
</dbReference>
<dbReference type="Pfam" id="PF13365">
    <property type="entry name" value="Trypsin_2"/>
    <property type="match status" value="1"/>
</dbReference>
<keyword evidence="3" id="KW-0378">Hydrolase</keyword>
<evidence type="ECO:0000256" key="2">
    <source>
        <dbReference type="ARBA" id="ARBA00022670"/>
    </source>
</evidence>
<evidence type="ECO:0000256" key="3">
    <source>
        <dbReference type="ARBA" id="ARBA00022801"/>
    </source>
</evidence>
<organism evidence="5">
    <name type="scientific">hydrothermal vent metagenome</name>
    <dbReference type="NCBI Taxonomy" id="652676"/>
    <lineage>
        <taxon>unclassified sequences</taxon>
        <taxon>metagenomes</taxon>
        <taxon>ecological metagenomes</taxon>
    </lineage>
</organism>
<dbReference type="PROSITE" id="PS51257">
    <property type="entry name" value="PROKAR_LIPOPROTEIN"/>
    <property type="match status" value="1"/>
</dbReference>
<evidence type="ECO:0000256" key="4">
    <source>
        <dbReference type="SAM" id="MobiDB-lite"/>
    </source>
</evidence>
<feature type="compositionally biased region" description="Low complexity" evidence="4">
    <location>
        <begin position="424"/>
        <end position="433"/>
    </location>
</feature>
<name>A0A3B0V1D0_9ZZZZ</name>
<dbReference type="GO" id="GO:0004252">
    <property type="term" value="F:serine-type endopeptidase activity"/>
    <property type="evidence" value="ECO:0007669"/>
    <property type="project" value="InterPro"/>
</dbReference>